<dbReference type="RefSeq" id="WP_114368082.1">
    <property type="nucleotide sequence ID" value="NZ_QPEX01000011.1"/>
</dbReference>
<gene>
    <name evidence="1" type="ORF">DTL42_07390</name>
</gene>
<organism evidence="1 2">
    <name type="scientific">Bremerella cremea</name>
    <dbReference type="NCBI Taxonomy" id="1031537"/>
    <lineage>
        <taxon>Bacteria</taxon>
        <taxon>Pseudomonadati</taxon>
        <taxon>Planctomycetota</taxon>
        <taxon>Planctomycetia</taxon>
        <taxon>Pirellulales</taxon>
        <taxon>Pirellulaceae</taxon>
        <taxon>Bremerella</taxon>
    </lineage>
</organism>
<evidence type="ECO:0000313" key="1">
    <source>
        <dbReference type="EMBL" id="RCS52655.1"/>
    </source>
</evidence>
<dbReference type="OrthoDB" id="9939914at2"/>
<evidence type="ECO:0000313" key="2">
    <source>
        <dbReference type="Proteomes" id="UP000253562"/>
    </source>
</evidence>
<protein>
    <submittedName>
        <fullName evidence="1">Uncharacterized protein</fullName>
    </submittedName>
</protein>
<proteinExistence type="predicted"/>
<reference evidence="1 2" key="1">
    <citation type="submission" date="2018-07" db="EMBL/GenBank/DDBJ databases">
        <title>Comparative genomes isolates from brazilian mangrove.</title>
        <authorList>
            <person name="De Araujo J.E."/>
            <person name="Taketani R.G."/>
            <person name="Silva M.C.P."/>
            <person name="Lourenco M.V."/>
            <person name="Oliveira V.M."/>
            <person name="Andreote F.D."/>
        </authorList>
    </citation>
    <scope>NUCLEOTIDE SEQUENCE [LARGE SCALE GENOMIC DNA]</scope>
    <source>
        <strain evidence="1 2">HEX PRIS-MGV</strain>
    </source>
</reference>
<name>A0A368KSM9_9BACT</name>
<dbReference type="Proteomes" id="UP000253562">
    <property type="component" value="Unassembled WGS sequence"/>
</dbReference>
<dbReference type="AlphaFoldDB" id="A0A368KSM9"/>
<accession>A0A368KSM9</accession>
<comment type="caution">
    <text evidence="1">The sequence shown here is derived from an EMBL/GenBank/DDBJ whole genome shotgun (WGS) entry which is preliminary data.</text>
</comment>
<sequence length="106" mass="11791">MMARRLLTITIVLAWSLTALPTQKLLAAENLPDLRGVPMIVYGLGSPQMVYSHHQISNMVKRLCGLSGNRLQETTMLAEPKVDYSTLSPCGPMFIEEEETRLGFTP</sequence>
<dbReference type="EMBL" id="QPEX01000011">
    <property type="protein sequence ID" value="RCS52655.1"/>
    <property type="molecule type" value="Genomic_DNA"/>
</dbReference>